<gene>
    <name evidence="2" type="ORF">NX02_27650</name>
</gene>
<evidence type="ECO:0000313" key="3">
    <source>
        <dbReference type="Proteomes" id="UP000018851"/>
    </source>
</evidence>
<dbReference type="KEGG" id="ssan:NX02_27650"/>
<protein>
    <submittedName>
        <fullName evidence="2">Uncharacterized protein</fullName>
    </submittedName>
</protein>
<dbReference type="EMBL" id="CP006644">
    <property type="protein sequence ID" value="AHE57114.1"/>
    <property type="molecule type" value="Genomic_DNA"/>
</dbReference>
<organism evidence="2 3">
    <name type="scientific">Sphingomonas sanxanigenens DSM 19645 = NX02</name>
    <dbReference type="NCBI Taxonomy" id="1123269"/>
    <lineage>
        <taxon>Bacteria</taxon>
        <taxon>Pseudomonadati</taxon>
        <taxon>Pseudomonadota</taxon>
        <taxon>Alphaproteobacteria</taxon>
        <taxon>Sphingomonadales</taxon>
        <taxon>Sphingomonadaceae</taxon>
        <taxon>Sphingomonas</taxon>
    </lineage>
</organism>
<name>W0AGU3_9SPHN</name>
<sequence length="30" mass="3551">MKRRGVIIILIFMLLLLALMFRSGMFMYGD</sequence>
<evidence type="ECO:0000256" key="1">
    <source>
        <dbReference type="SAM" id="Phobius"/>
    </source>
</evidence>
<keyword evidence="3" id="KW-1185">Reference proteome</keyword>
<feature type="transmembrane region" description="Helical" evidence="1">
    <location>
        <begin position="7"/>
        <end position="28"/>
    </location>
</feature>
<reference evidence="2 3" key="1">
    <citation type="submission" date="2013-07" db="EMBL/GenBank/DDBJ databases">
        <title>Completed genome of Sphingomonas sanxanigenens NX02.</title>
        <authorList>
            <person name="Ma T."/>
            <person name="Huang H."/>
            <person name="Wu M."/>
            <person name="Li X."/>
            <person name="Li G."/>
        </authorList>
    </citation>
    <scope>NUCLEOTIDE SEQUENCE [LARGE SCALE GENOMIC DNA]</scope>
    <source>
        <strain evidence="2 3">NX02</strain>
    </source>
</reference>
<keyword evidence="1" id="KW-0812">Transmembrane</keyword>
<keyword evidence="1" id="KW-0472">Membrane</keyword>
<proteinExistence type="predicted"/>
<evidence type="ECO:0000313" key="2">
    <source>
        <dbReference type="EMBL" id="AHE57114.1"/>
    </source>
</evidence>
<dbReference type="AlphaFoldDB" id="W0AGU3"/>
<accession>W0AGU3</accession>
<keyword evidence="1" id="KW-1133">Transmembrane helix</keyword>
<dbReference type="HOGENOM" id="CLU_3405524_0_0_5"/>
<dbReference type="Proteomes" id="UP000018851">
    <property type="component" value="Chromosome"/>
</dbReference>
<dbReference type="STRING" id="1123269.NX02_27650"/>